<name>A0AAW2SQB6_9LAMI</name>
<protein>
    <submittedName>
        <fullName evidence="2">Uncharacterized protein</fullName>
    </submittedName>
</protein>
<accession>A0AAW2SQB6</accession>
<proteinExistence type="predicted"/>
<dbReference type="EMBL" id="JACGWN010000016">
    <property type="protein sequence ID" value="KAL0394607.1"/>
    <property type="molecule type" value="Genomic_DNA"/>
</dbReference>
<sequence length="170" mass="19222">MEQPGPSHSRRRLSKNTMTLPPADTDLGGHLHFRSQRHRDRYSTISQCVILPGSLITHIALNAQLLDHSNTNMHIACTPHPIDIATLDRMGLLTRRNGLLCFTAPGEPGARLDRCQREASPGTDEDPTPLALETVHDRFDSLNERLRLMELNLHAYFEFMQFQPPFPPPN</sequence>
<organism evidence="2">
    <name type="scientific">Sesamum latifolium</name>
    <dbReference type="NCBI Taxonomy" id="2727402"/>
    <lineage>
        <taxon>Eukaryota</taxon>
        <taxon>Viridiplantae</taxon>
        <taxon>Streptophyta</taxon>
        <taxon>Embryophyta</taxon>
        <taxon>Tracheophyta</taxon>
        <taxon>Spermatophyta</taxon>
        <taxon>Magnoliopsida</taxon>
        <taxon>eudicotyledons</taxon>
        <taxon>Gunneridae</taxon>
        <taxon>Pentapetalae</taxon>
        <taxon>asterids</taxon>
        <taxon>lamiids</taxon>
        <taxon>Lamiales</taxon>
        <taxon>Pedaliaceae</taxon>
        <taxon>Sesamum</taxon>
    </lineage>
</organism>
<gene>
    <name evidence="2" type="ORF">Slati_4426900</name>
</gene>
<evidence type="ECO:0000313" key="2">
    <source>
        <dbReference type="EMBL" id="KAL0394607.1"/>
    </source>
</evidence>
<feature type="region of interest" description="Disordered" evidence="1">
    <location>
        <begin position="1"/>
        <end position="29"/>
    </location>
</feature>
<evidence type="ECO:0000256" key="1">
    <source>
        <dbReference type="SAM" id="MobiDB-lite"/>
    </source>
</evidence>
<dbReference type="AlphaFoldDB" id="A0AAW2SQB6"/>
<reference evidence="2" key="1">
    <citation type="submission" date="2020-06" db="EMBL/GenBank/DDBJ databases">
        <authorList>
            <person name="Li T."/>
            <person name="Hu X."/>
            <person name="Zhang T."/>
            <person name="Song X."/>
            <person name="Zhang H."/>
            <person name="Dai N."/>
            <person name="Sheng W."/>
            <person name="Hou X."/>
            <person name="Wei L."/>
        </authorList>
    </citation>
    <scope>NUCLEOTIDE SEQUENCE</scope>
    <source>
        <strain evidence="2">KEN1</strain>
        <tissue evidence="2">Leaf</tissue>
    </source>
</reference>
<comment type="caution">
    <text evidence="2">The sequence shown here is derived from an EMBL/GenBank/DDBJ whole genome shotgun (WGS) entry which is preliminary data.</text>
</comment>
<reference evidence="2" key="2">
    <citation type="journal article" date="2024" name="Plant">
        <title>Genomic evolution and insights into agronomic trait innovations of Sesamum species.</title>
        <authorList>
            <person name="Miao H."/>
            <person name="Wang L."/>
            <person name="Qu L."/>
            <person name="Liu H."/>
            <person name="Sun Y."/>
            <person name="Le M."/>
            <person name="Wang Q."/>
            <person name="Wei S."/>
            <person name="Zheng Y."/>
            <person name="Lin W."/>
            <person name="Duan Y."/>
            <person name="Cao H."/>
            <person name="Xiong S."/>
            <person name="Wang X."/>
            <person name="Wei L."/>
            <person name="Li C."/>
            <person name="Ma Q."/>
            <person name="Ju M."/>
            <person name="Zhao R."/>
            <person name="Li G."/>
            <person name="Mu C."/>
            <person name="Tian Q."/>
            <person name="Mei H."/>
            <person name="Zhang T."/>
            <person name="Gao T."/>
            <person name="Zhang H."/>
        </authorList>
    </citation>
    <scope>NUCLEOTIDE SEQUENCE</scope>
    <source>
        <strain evidence="2">KEN1</strain>
    </source>
</reference>